<feature type="transmembrane region" description="Helical" evidence="2">
    <location>
        <begin position="74"/>
        <end position="100"/>
    </location>
</feature>
<feature type="region of interest" description="Disordered" evidence="1">
    <location>
        <begin position="269"/>
        <end position="325"/>
    </location>
</feature>
<dbReference type="EMBL" id="FRAP01000032">
    <property type="protein sequence ID" value="SHL49268.1"/>
    <property type="molecule type" value="Genomic_DNA"/>
</dbReference>
<keyword evidence="2" id="KW-0812">Transmembrane</keyword>
<evidence type="ECO:0008006" key="5">
    <source>
        <dbReference type="Google" id="ProtNLM"/>
    </source>
</evidence>
<reference evidence="3 4" key="1">
    <citation type="submission" date="2016-11" db="EMBL/GenBank/DDBJ databases">
        <authorList>
            <person name="Jaros S."/>
            <person name="Januszkiewicz K."/>
            <person name="Wedrychowicz H."/>
        </authorList>
    </citation>
    <scope>NUCLEOTIDE SEQUENCE [LARGE SCALE GENOMIC DNA]</scope>
    <source>
        <strain evidence="3 4">DSM 43832</strain>
    </source>
</reference>
<evidence type="ECO:0000313" key="4">
    <source>
        <dbReference type="Proteomes" id="UP000184363"/>
    </source>
</evidence>
<dbReference type="STRING" id="1848.SAMN05443637_1323"/>
<accession>A0A1M7B2L6</accession>
<dbReference type="Proteomes" id="UP000184363">
    <property type="component" value="Unassembled WGS sequence"/>
</dbReference>
<evidence type="ECO:0000256" key="2">
    <source>
        <dbReference type="SAM" id="Phobius"/>
    </source>
</evidence>
<evidence type="ECO:0000313" key="3">
    <source>
        <dbReference type="EMBL" id="SHL49268.1"/>
    </source>
</evidence>
<keyword evidence="2" id="KW-0472">Membrane</keyword>
<gene>
    <name evidence="3" type="ORF">SAMN05443637_1323</name>
</gene>
<feature type="transmembrane region" description="Helical" evidence="2">
    <location>
        <begin position="47"/>
        <end position="68"/>
    </location>
</feature>
<feature type="transmembrane region" description="Helical" evidence="2">
    <location>
        <begin position="166"/>
        <end position="188"/>
    </location>
</feature>
<keyword evidence="2" id="KW-1133">Transmembrane helix</keyword>
<organism evidence="3 4">
    <name type="scientific">Pseudonocardia thermophila</name>
    <dbReference type="NCBI Taxonomy" id="1848"/>
    <lineage>
        <taxon>Bacteria</taxon>
        <taxon>Bacillati</taxon>
        <taxon>Actinomycetota</taxon>
        <taxon>Actinomycetes</taxon>
        <taxon>Pseudonocardiales</taxon>
        <taxon>Pseudonocardiaceae</taxon>
        <taxon>Pseudonocardia</taxon>
    </lineage>
</organism>
<protein>
    <recommendedName>
        <fullName evidence="5">ABC-2 type transport system permease protein</fullName>
    </recommendedName>
</protein>
<dbReference type="AlphaFoldDB" id="A0A1M7B2L6"/>
<keyword evidence="4" id="KW-1185">Reference proteome</keyword>
<evidence type="ECO:0000256" key="1">
    <source>
        <dbReference type="SAM" id="MobiDB-lite"/>
    </source>
</evidence>
<proteinExistence type="predicted"/>
<dbReference type="RefSeq" id="WP_084756051.1">
    <property type="nucleotide sequence ID" value="NZ_FRAP01000032.1"/>
</dbReference>
<name>A0A1M7B2L6_PSETH</name>
<sequence length="359" mass="37713">MTAVIGVTPGDAQRMASASAPPTGRVRRFVRLLAAERIKLLSTRSPWWCGAIVVALLVGLTALAAWFIEPGDGSPWWSISGIGTLPTAVVAVLGALAATGEYRTGTVRTTFLATPGRVCPLVAKAVVLAVAAAVLGWIASFAAWGLARVVAPQADLALAGSAQWRAVAGVGAVYAVVAVLAVAVGIALRHTGGAITLLMAWIFAGEPVLATLPRVGTDIAIWLPMRNLTRFLVVGVAEPDPRVRSSASGSTSVRGPRWGVRRRSRSSFWRSRSGCPGGATPDHRSGPLPDRGTPITLCDRRCSRSGGGVTPPFGRPTGADEDPYRNARVGRITSSQVGKMTDDHAPHWAEREDFLTHLE</sequence>
<dbReference type="OrthoDB" id="4336046at2"/>
<feature type="transmembrane region" description="Helical" evidence="2">
    <location>
        <begin position="121"/>
        <end position="146"/>
    </location>
</feature>